<gene>
    <name evidence="2" type="ORF">B0D71_12040</name>
</gene>
<keyword evidence="3" id="KW-1185">Reference proteome</keyword>
<feature type="transmembrane region" description="Helical" evidence="1">
    <location>
        <begin position="24"/>
        <end position="44"/>
    </location>
</feature>
<name>A0A2S3VRB2_9PSED</name>
<feature type="transmembrane region" description="Helical" evidence="1">
    <location>
        <begin position="94"/>
        <end position="118"/>
    </location>
</feature>
<evidence type="ECO:0000313" key="2">
    <source>
        <dbReference type="EMBL" id="POF42169.1"/>
    </source>
</evidence>
<dbReference type="EMBL" id="MUJK01000003">
    <property type="protein sequence ID" value="POF42169.1"/>
    <property type="molecule type" value="Genomic_DNA"/>
</dbReference>
<keyword evidence="1" id="KW-0472">Membrane</keyword>
<evidence type="ECO:0000313" key="3">
    <source>
        <dbReference type="Proteomes" id="UP000237440"/>
    </source>
</evidence>
<proteinExistence type="predicted"/>
<dbReference type="AlphaFoldDB" id="A0A2S3VRB2"/>
<protein>
    <recommendedName>
        <fullName evidence="4">Polysaccharide biosynthesis protein C-terminal domain-containing protein</fullName>
    </recommendedName>
</protein>
<keyword evidence="1" id="KW-1133">Transmembrane helix</keyword>
<feature type="transmembrane region" description="Helical" evidence="1">
    <location>
        <begin position="155"/>
        <end position="176"/>
    </location>
</feature>
<organism evidence="2 3">
    <name type="scientific">Pseudomonas laurylsulfativorans</name>
    <dbReference type="NCBI Taxonomy" id="1943631"/>
    <lineage>
        <taxon>Bacteria</taxon>
        <taxon>Pseudomonadati</taxon>
        <taxon>Pseudomonadota</taxon>
        <taxon>Gammaproteobacteria</taxon>
        <taxon>Pseudomonadales</taxon>
        <taxon>Pseudomonadaceae</taxon>
        <taxon>Pseudomonas</taxon>
    </lineage>
</organism>
<feature type="transmembrane region" description="Helical" evidence="1">
    <location>
        <begin position="130"/>
        <end position="149"/>
    </location>
</feature>
<keyword evidence="1" id="KW-0812">Transmembrane</keyword>
<evidence type="ECO:0000256" key="1">
    <source>
        <dbReference type="SAM" id="Phobius"/>
    </source>
</evidence>
<dbReference type="Proteomes" id="UP000237440">
    <property type="component" value="Unassembled WGS sequence"/>
</dbReference>
<evidence type="ECO:0008006" key="4">
    <source>
        <dbReference type="Google" id="ProtNLM"/>
    </source>
</evidence>
<accession>A0A2S3VRB2</accession>
<feature type="transmembrane region" description="Helical" evidence="1">
    <location>
        <begin position="65"/>
        <end position="88"/>
    </location>
</feature>
<comment type="caution">
    <text evidence="2">The sequence shown here is derived from an EMBL/GenBank/DDBJ whole genome shotgun (WGS) entry which is preliminary data.</text>
</comment>
<reference evidence="3" key="1">
    <citation type="submission" date="2017-02" db="EMBL/GenBank/DDBJ databases">
        <authorList>
            <person name="Furmanczyk E.M."/>
        </authorList>
    </citation>
    <scope>NUCLEOTIDE SEQUENCE [LARGE SCALE GENOMIC DNA]</scope>
    <source>
        <strain evidence="3">AP3_22</strain>
    </source>
</reference>
<sequence>MTVLGSFDRILAEKFSGQSLFTEYVYFSMILIFPFNMIASYIGFREAIFFKTNFSNNLFIHKTRTLLIKITTAFFLFGGCIYLISPLIELKITWLNMLLSYFLVSIKCIYSLLSSVMGSRASAKDIWKSNIYSATAIIAIFAIFSTLSYDITTNSLLTLFIALWLSRAVIFTHTVLSEKK</sequence>